<dbReference type="InterPro" id="IPR036396">
    <property type="entry name" value="Cyt_P450_sf"/>
</dbReference>
<gene>
    <name evidence="9" type="ORF">RJ639_046128</name>
</gene>
<dbReference type="PROSITE" id="PS00086">
    <property type="entry name" value="CYTOCHROME_P450"/>
    <property type="match status" value="1"/>
</dbReference>
<dbReference type="PRINTS" id="PR00385">
    <property type="entry name" value="P450"/>
</dbReference>
<name>A0AA88W610_9ASTE</name>
<dbReference type="GO" id="GO:0016125">
    <property type="term" value="P:sterol metabolic process"/>
    <property type="evidence" value="ECO:0007669"/>
    <property type="project" value="TreeGrafter"/>
</dbReference>
<dbReference type="Gene3D" id="1.10.630.10">
    <property type="entry name" value="Cytochrome P450"/>
    <property type="match status" value="1"/>
</dbReference>
<evidence type="ECO:0000256" key="2">
    <source>
        <dbReference type="ARBA" id="ARBA00022692"/>
    </source>
</evidence>
<keyword evidence="4" id="KW-0472">Membrane</keyword>
<dbReference type="InterPro" id="IPR001128">
    <property type="entry name" value="Cyt_P450"/>
</dbReference>
<comment type="subcellular location">
    <subcellularLocation>
        <location evidence="1">Membrane</location>
        <topology evidence="1">Single-pass membrane protein</topology>
    </subcellularLocation>
</comment>
<comment type="caution">
    <text evidence="9">The sequence shown here is derived from an EMBL/GenBank/DDBJ whole genome shotgun (WGS) entry which is preliminary data.</text>
</comment>
<dbReference type="GO" id="GO:0016132">
    <property type="term" value="P:brassinosteroid biosynthetic process"/>
    <property type="evidence" value="ECO:0007669"/>
    <property type="project" value="TreeGrafter"/>
</dbReference>
<feature type="chain" id="PRO_5041676059" description="Cytochrome P450" evidence="8">
    <location>
        <begin position="22"/>
        <end position="507"/>
    </location>
</feature>
<feature type="binding site" description="axial binding residue" evidence="6">
    <location>
        <position position="441"/>
    </location>
    <ligand>
        <name>heme</name>
        <dbReference type="ChEBI" id="CHEBI:30413"/>
    </ligand>
    <ligandPart>
        <name>Fe</name>
        <dbReference type="ChEBI" id="CHEBI:18248"/>
    </ligandPart>
</feature>
<proteinExistence type="inferred from homology"/>
<comment type="similarity">
    <text evidence="7">Belongs to the cytochrome P450 family.</text>
</comment>
<dbReference type="PANTHER" id="PTHR24286:SF185">
    <property type="entry name" value="CYTOCHROME P450 87A3-LIKE"/>
    <property type="match status" value="1"/>
</dbReference>
<dbReference type="Pfam" id="PF00067">
    <property type="entry name" value="p450"/>
    <property type="match status" value="1"/>
</dbReference>
<dbReference type="SUPFAM" id="SSF48264">
    <property type="entry name" value="Cytochrome P450"/>
    <property type="match status" value="1"/>
</dbReference>
<evidence type="ECO:0000256" key="7">
    <source>
        <dbReference type="RuleBase" id="RU000461"/>
    </source>
</evidence>
<evidence type="ECO:0000256" key="4">
    <source>
        <dbReference type="ARBA" id="ARBA00022989"/>
    </source>
</evidence>
<dbReference type="PANTHER" id="PTHR24286">
    <property type="entry name" value="CYTOCHROME P450 26"/>
    <property type="match status" value="1"/>
</dbReference>
<comment type="cofactor">
    <cofactor evidence="6">
        <name>heme</name>
        <dbReference type="ChEBI" id="CHEBI:30413"/>
    </cofactor>
</comment>
<evidence type="ECO:0000256" key="8">
    <source>
        <dbReference type="SAM" id="SignalP"/>
    </source>
</evidence>
<dbReference type="GO" id="GO:0005506">
    <property type="term" value="F:iron ion binding"/>
    <property type="evidence" value="ECO:0007669"/>
    <property type="project" value="InterPro"/>
</dbReference>
<keyword evidence="7" id="KW-0560">Oxidoreductase</keyword>
<evidence type="ECO:0000256" key="6">
    <source>
        <dbReference type="PIRSR" id="PIRSR602403-1"/>
    </source>
</evidence>
<keyword evidence="7" id="KW-0503">Monooxygenase</keyword>
<dbReference type="GO" id="GO:0010268">
    <property type="term" value="P:brassinosteroid homeostasis"/>
    <property type="evidence" value="ECO:0007669"/>
    <property type="project" value="TreeGrafter"/>
</dbReference>
<keyword evidence="5 6" id="KW-0408">Iron</keyword>
<dbReference type="Proteomes" id="UP001188597">
    <property type="component" value="Unassembled WGS sequence"/>
</dbReference>
<dbReference type="GO" id="GO:0016705">
    <property type="term" value="F:oxidoreductase activity, acting on paired donors, with incorporation or reduction of molecular oxygen"/>
    <property type="evidence" value="ECO:0007669"/>
    <property type="project" value="InterPro"/>
</dbReference>
<evidence type="ECO:0000256" key="1">
    <source>
        <dbReference type="ARBA" id="ARBA00004167"/>
    </source>
</evidence>
<evidence type="ECO:0000256" key="5">
    <source>
        <dbReference type="ARBA" id="ARBA00023004"/>
    </source>
</evidence>
<keyword evidence="10" id="KW-1185">Reference proteome</keyword>
<accession>A0AA88W610</accession>
<keyword evidence="6 7" id="KW-0349">Heme</keyword>
<sequence length="507" mass="58362">MRSFICFIAIVVIWISHKVYRWGNPKSKGVLPPGSMGLPFVGETIQFFSPHRLYDIPPFISKRVERYGTLFRTSLVGRPVVVSTDPETNYYIFQQEGKYFQCWYTESFIEILGQQSVLAYHGVIHKYLKNLILSLVSPENLREKLLHEMDGSTRNYLQAWSNHGEVDVKEAAADMIFEYFAKKLFSYDETKACKKLRENYKAFIDGLISFPLNFPGTAYHACLQGRKNATEVIKDAFSERRSSKEIHNDFMNYLLEEVNKEETFLTEGIAVDLVFVLLFATYETTSAGITLLTKFLSDNPAVLRELTKEHEAILRSREKQDSTITWREYKSMTFTHMVINETVRLANIVPGIFRRVIKEVELKGYTVPAGWVVMVCPSTLHLNPDKYGDPLAFNPWRWEWRREGGTKEAHVHLRCKELFLGQEMHAASKDFMAFGGGVRLCVGADFAKLQMAIYLHYLVTKYRWTVIKGGDIIRRPGLVFPNGLHVEISEKQKCSEPNDAKEKVIKA</sequence>
<keyword evidence="3 6" id="KW-0479">Metal-binding</keyword>
<evidence type="ECO:0008006" key="11">
    <source>
        <dbReference type="Google" id="ProtNLM"/>
    </source>
</evidence>
<dbReference type="CDD" id="cd11043">
    <property type="entry name" value="CYP90-like"/>
    <property type="match status" value="1"/>
</dbReference>
<dbReference type="InterPro" id="IPR017972">
    <property type="entry name" value="Cyt_P450_CS"/>
</dbReference>
<protein>
    <recommendedName>
        <fullName evidence="11">Cytochrome P450</fullName>
    </recommendedName>
</protein>
<organism evidence="9 10">
    <name type="scientific">Escallonia herrerae</name>
    <dbReference type="NCBI Taxonomy" id="1293975"/>
    <lineage>
        <taxon>Eukaryota</taxon>
        <taxon>Viridiplantae</taxon>
        <taxon>Streptophyta</taxon>
        <taxon>Embryophyta</taxon>
        <taxon>Tracheophyta</taxon>
        <taxon>Spermatophyta</taxon>
        <taxon>Magnoliopsida</taxon>
        <taxon>eudicotyledons</taxon>
        <taxon>Gunneridae</taxon>
        <taxon>Pentapetalae</taxon>
        <taxon>asterids</taxon>
        <taxon>campanulids</taxon>
        <taxon>Escalloniales</taxon>
        <taxon>Escalloniaceae</taxon>
        <taxon>Escallonia</taxon>
    </lineage>
</organism>
<keyword evidence="8" id="KW-0732">Signal</keyword>
<dbReference type="GO" id="GO:0016020">
    <property type="term" value="C:membrane"/>
    <property type="evidence" value="ECO:0007669"/>
    <property type="project" value="UniProtKB-SubCell"/>
</dbReference>
<dbReference type="InterPro" id="IPR002403">
    <property type="entry name" value="Cyt_P450_E_grp-IV"/>
</dbReference>
<evidence type="ECO:0000313" key="10">
    <source>
        <dbReference type="Proteomes" id="UP001188597"/>
    </source>
</evidence>
<evidence type="ECO:0000313" key="9">
    <source>
        <dbReference type="EMBL" id="KAK3020395.1"/>
    </source>
</evidence>
<reference evidence="9" key="1">
    <citation type="submission" date="2022-12" db="EMBL/GenBank/DDBJ databases">
        <title>Draft genome assemblies for two species of Escallonia (Escalloniales).</title>
        <authorList>
            <person name="Chanderbali A."/>
            <person name="Dervinis C."/>
            <person name="Anghel I."/>
            <person name="Soltis D."/>
            <person name="Soltis P."/>
            <person name="Zapata F."/>
        </authorList>
    </citation>
    <scope>NUCLEOTIDE SEQUENCE</scope>
    <source>
        <strain evidence="9">UCBG64.0493</strain>
        <tissue evidence="9">Leaf</tissue>
    </source>
</reference>
<keyword evidence="4" id="KW-1133">Transmembrane helix</keyword>
<dbReference type="PRINTS" id="PR00465">
    <property type="entry name" value="EP450IV"/>
</dbReference>
<keyword evidence="2" id="KW-0812">Transmembrane</keyword>
<dbReference type="EMBL" id="JAVXUP010000816">
    <property type="protein sequence ID" value="KAK3020395.1"/>
    <property type="molecule type" value="Genomic_DNA"/>
</dbReference>
<dbReference type="GO" id="GO:0004497">
    <property type="term" value="F:monooxygenase activity"/>
    <property type="evidence" value="ECO:0007669"/>
    <property type="project" value="UniProtKB-KW"/>
</dbReference>
<dbReference type="AlphaFoldDB" id="A0AA88W610"/>
<dbReference type="GO" id="GO:0020037">
    <property type="term" value="F:heme binding"/>
    <property type="evidence" value="ECO:0007669"/>
    <property type="project" value="InterPro"/>
</dbReference>
<feature type="signal peptide" evidence="8">
    <location>
        <begin position="1"/>
        <end position="21"/>
    </location>
</feature>
<evidence type="ECO:0000256" key="3">
    <source>
        <dbReference type="ARBA" id="ARBA00022723"/>
    </source>
</evidence>